<dbReference type="InterPro" id="IPR010280">
    <property type="entry name" value="U5_MeTrfase_fam"/>
</dbReference>
<feature type="binding site" evidence="4">
    <location>
        <position position="249"/>
    </location>
    <ligand>
        <name>S-adenosyl-L-methionine</name>
        <dbReference type="ChEBI" id="CHEBI:59789"/>
    </ligand>
</feature>
<feature type="active site" description="Nucleophile" evidence="4">
    <location>
        <position position="321"/>
    </location>
</feature>
<dbReference type="KEGG" id="dco:SAMEA4475696_1680"/>
<dbReference type="Gene3D" id="3.40.50.150">
    <property type="entry name" value="Vaccinia Virus protein VP39"/>
    <property type="match status" value="1"/>
</dbReference>
<evidence type="ECO:0000313" key="6">
    <source>
        <dbReference type="EMBL" id="SNV22898.1"/>
    </source>
</evidence>
<dbReference type="PANTHER" id="PTHR11061:SF30">
    <property type="entry name" value="TRNA (URACIL(54)-C(5))-METHYLTRANSFERASE"/>
    <property type="match status" value="1"/>
</dbReference>
<name>A0A239VMS2_9MICO</name>
<feature type="binding site" evidence="4">
    <location>
        <position position="199"/>
    </location>
    <ligand>
        <name>S-adenosyl-L-methionine</name>
        <dbReference type="ChEBI" id="CHEBI:59789"/>
    </ligand>
</feature>
<dbReference type="GO" id="GO:0070475">
    <property type="term" value="P:rRNA base methylation"/>
    <property type="evidence" value="ECO:0007669"/>
    <property type="project" value="TreeGrafter"/>
</dbReference>
<reference evidence="6 7" key="1">
    <citation type="submission" date="2017-06" db="EMBL/GenBank/DDBJ databases">
        <authorList>
            <consortium name="Pathogen Informatics"/>
        </authorList>
    </citation>
    <scope>NUCLEOTIDE SEQUENCE [LARGE SCALE GENOMIC DNA]</scope>
    <source>
        <strain evidence="6 7">NCTC13039</strain>
    </source>
</reference>
<dbReference type="Pfam" id="PF05958">
    <property type="entry name" value="tRNA_U5-meth_tr"/>
    <property type="match status" value="2"/>
</dbReference>
<keyword evidence="2 4" id="KW-0808">Transferase</keyword>
<dbReference type="InterPro" id="IPR030391">
    <property type="entry name" value="MeTrfase_TrmA_CS"/>
</dbReference>
<dbReference type="SUPFAM" id="SSF53335">
    <property type="entry name" value="S-adenosyl-L-methionine-dependent methyltransferases"/>
    <property type="match status" value="1"/>
</dbReference>
<dbReference type="PANTHER" id="PTHR11061">
    <property type="entry name" value="RNA M5U METHYLTRANSFERASE"/>
    <property type="match status" value="1"/>
</dbReference>
<keyword evidence="7" id="KW-1185">Reference proteome</keyword>
<dbReference type="AlphaFoldDB" id="A0A239VMS2"/>
<evidence type="ECO:0000256" key="2">
    <source>
        <dbReference type="ARBA" id="ARBA00022679"/>
    </source>
</evidence>
<evidence type="ECO:0000313" key="7">
    <source>
        <dbReference type="Proteomes" id="UP000242637"/>
    </source>
</evidence>
<accession>A0A239VMS2</accession>
<dbReference type="OrthoDB" id="9804590at2"/>
<feature type="binding site" evidence="4">
    <location>
        <position position="228"/>
    </location>
    <ligand>
        <name>S-adenosyl-L-methionine</name>
        <dbReference type="ChEBI" id="CHEBI:59789"/>
    </ligand>
</feature>
<dbReference type="EC" id="2.1.1.189" evidence="6"/>
<feature type="binding site" evidence="4">
    <location>
        <position position="294"/>
    </location>
    <ligand>
        <name>S-adenosyl-L-methionine</name>
        <dbReference type="ChEBI" id="CHEBI:59789"/>
    </ligand>
</feature>
<protein>
    <submittedName>
        <fullName evidence="6">23S rRNA (Uracil(747)-C(5))-methyltransferase RlmC</fullName>
        <ecNumber evidence="6">2.1.1.189</ecNumber>
    </submittedName>
</protein>
<dbReference type="GO" id="GO:0070041">
    <property type="term" value="F:rRNA (uridine-C5-)-methyltransferase activity"/>
    <property type="evidence" value="ECO:0007669"/>
    <property type="project" value="TreeGrafter"/>
</dbReference>
<dbReference type="PROSITE" id="PS01230">
    <property type="entry name" value="TRMA_1"/>
    <property type="match status" value="1"/>
</dbReference>
<dbReference type="EMBL" id="LT906453">
    <property type="protein sequence ID" value="SNV22898.1"/>
    <property type="molecule type" value="Genomic_DNA"/>
</dbReference>
<proteinExistence type="inferred from homology"/>
<feature type="active site" evidence="5">
    <location>
        <position position="321"/>
    </location>
</feature>
<dbReference type="NCBIfam" id="TIGR00479">
    <property type="entry name" value="rumA"/>
    <property type="match status" value="1"/>
</dbReference>
<evidence type="ECO:0000256" key="1">
    <source>
        <dbReference type="ARBA" id="ARBA00022603"/>
    </source>
</evidence>
<dbReference type="CDD" id="cd02440">
    <property type="entry name" value="AdoMet_MTases"/>
    <property type="match status" value="1"/>
</dbReference>
<gene>
    <name evidence="6" type="primary">rlmC</name>
    <name evidence="6" type="ORF">SAMEA4475696_01680</name>
</gene>
<dbReference type="PROSITE" id="PS01231">
    <property type="entry name" value="TRMA_2"/>
    <property type="match status" value="1"/>
</dbReference>
<keyword evidence="3 4" id="KW-0949">S-adenosyl-L-methionine</keyword>
<organism evidence="6 7">
    <name type="scientific">Dermatophilus congolensis</name>
    <dbReference type="NCBI Taxonomy" id="1863"/>
    <lineage>
        <taxon>Bacteria</taxon>
        <taxon>Bacillati</taxon>
        <taxon>Actinomycetota</taxon>
        <taxon>Actinomycetes</taxon>
        <taxon>Micrococcales</taxon>
        <taxon>Dermatophilaceae</taxon>
        <taxon>Dermatophilus</taxon>
    </lineage>
</organism>
<comment type="similarity">
    <text evidence="4">Belongs to the class I-like SAM-binding methyltransferase superfamily. RNA M5U methyltransferase family.</text>
</comment>
<dbReference type="Proteomes" id="UP000242637">
    <property type="component" value="Chromosome 1"/>
</dbReference>
<evidence type="ECO:0000256" key="4">
    <source>
        <dbReference type="PROSITE-ProRule" id="PRU01024"/>
    </source>
</evidence>
<dbReference type="InterPro" id="IPR030390">
    <property type="entry name" value="MeTrfase_TrmA_AS"/>
</dbReference>
<keyword evidence="1 4" id="KW-0489">Methyltransferase</keyword>
<evidence type="ECO:0000256" key="5">
    <source>
        <dbReference type="PROSITE-ProRule" id="PRU10015"/>
    </source>
</evidence>
<dbReference type="InterPro" id="IPR029063">
    <property type="entry name" value="SAM-dependent_MTases_sf"/>
</dbReference>
<evidence type="ECO:0000256" key="3">
    <source>
        <dbReference type="ARBA" id="ARBA00022691"/>
    </source>
</evidence>
<sequence>MLGMSHQDQIASKQARAHALLDAYAAPGGCVWEDPVHHRSSGFRNKAKMVVGGTSTAPTLGILDRARRPVDLRHCALIDPRIEQAFEAVTAMITACGLAPYDVPQRSGELKNVLITVNPDGELMVRFVVRSEQSVPALRAALPVLTEQLPHVRVVSVNVLPEHKAVLEGEQEWVLTPESTLPMRLPSLTLELGVKSFFQTNSEIAADMYQQAVHWAQEVGAQHAWDLYCGVGGFALALTAVVESIVGVEVSAEAVAAAQRTAQNAGLNGVTFVAADARQWAGQQDCVPDLVVVNPPRRGLGSELARVLQDLDARRVLYSSCQAATLAQDLAVMTSWRIERARIFDMFPQSDHYEVMVLLTREDPNS</sequence>
<dbReference type="PROSITE" id="PS51687">
    <property type="entry name" value="SAM_MT_RNA_M5U"/>
    <property type="match status" value="1"/>
</dbReference>
<dbReference type="Gene3D" id="2.40.50.1070">
    <property type="match status" value="1"/>
</dbReference>
<dbReference type="STRING" id="1121387.GCA_000429885_00050"/>